<dbReference type="SMART" id="SM00720">
    <property type="entry name" value="calpain_III"/>
    <property type="match status" value="1"/>
</dbReference>
<sequence>LLYMRSQNGNVFWSALLEKAYAKINGCYKALNDGNGAEAMVDLTGGVSLRIDLRKQRDGIFDLMLEAQQQSSLMNAQISGNTNPGPGLFPGHAYSITAVRSVYLNKRNMVLPMVRLRNPYGRGENTEWKGAWSDNSMSEWGLVSEEERQAMGLVFDNDGEFWMWLGHFLENFQVLQICYVNPDALSVKAGQLLPASSWQVIAFEGAWIPGVTAGGKFSVDDDLYEFWRNPQYFVELKQADSVDGRCTLIVSLLQRHRRGFVDAKNMFLFTGFVIYKVDHPDSCCKPLDRKFLEVNRENMTTAQASDGFLNIREVTKRTRLAPCTYCVIPFSANTADRGQFLLRLLTAKENTAYLHDNTDPTAATPASVALALEGSEWKQAKELFVATAGEGATVDAFQIKSMLSKLQGDVIGEDLSLDTCRRLLALHDHDHTGSIDILEFHSLWTTLHTWKKSFLKHCEKSGGGLKTTDLRSAMQSTGCAVNSTVLNAVA</sequence>
<dbReference type="AlphaFoldDB" id="A0A147BA49"/>
<dbReference type="PANTHER" id="PTHR10183:SF433">
    <property type="entry name" value="CALPAIN-A-RELATED"/>
    <property type="match status" value="1"/>
</dbReference>
<dbReference type="InterPro" id="IPR018247">
    <property type="entry name" value="EF_Hand_1_Ca_BS"/>
</dbReference>
<evidence type="ECO:0000313" key="9">
    <source>
        <dbReference type="EMBL" id="JAR87623.1"/>
    </source>
</evidence>
<proteinExistence type="inferred from homology"/>
<keyword evidence="2" id="KW-0645">Protease</keyword>
<dbReference type="PROSITE" id="PS50203">
    <property type="entry name" value="CALPAIN_CAT"/>
    <property type="match status" value="1"/>
</dbReference>
<keyword evidence="3" id="KW-0378">Hydrolase</keyword>
<dbReference type="PROSITE" id="PS50222">
    <property type="entry name" value="EF_HAND_2"/>
    <property type="match status" value="1"/>
</dbReference>
<feature type="domain" description="Calpain catalytic" evidence="7">
    <location>
        <begin position="1"/>
        <end position="181"/>
    </location>
</feature>
<feature type="non-terminal residue" evidence="9">
    <location>
        <position position="490"/>
    </location>
</feature>
<dbReference type="InterPro" id="IPR022684">
    <property type="entry name" value="Calpain_cysteine_protease"/>
</dbReference>
<comment type="similarity">
    <text evidence="1">Belongs to the peptidase C2 family.</text>
</comment>
<dbReference type="Gene3D" id="1.10.238.10">
    <property type="entry name" value="EF-hand"/>
    <property type="match status" value="1"/>
</dbReference>
<dbReference type="GO" id="GO:0005737">
    <property type="term" value="C:cytoplasm"/>
    <property type="evidence" value="ECO:0007669"/>
    <property type="project" value="TreeGrafter"/>
</dbReference>
<dbReference type="PRINTS" id="PR00704">
    <property type="entry name" value="CALPAIN"/>
</dbReference>
<dbReference type="InterPro" id="IPR022683">
    <property type="entry name" value="Calpain_III"/>
</dbReference>
<dbReference type="SUPFAM" id="SSF49758">
    <property type="entry name" value="Calpain large subunit, middle domain (domain III)"/>
    <property type="match status" value="1"/>
</dbReference>
<feature type="non-terminal residue" evidence="9">
    <location>
        <position position="1"/>
    </location>
</feature>
<dbReference type="EMBL" id="GEIB01000164">
    <property type="protein sequence ID" value="JAR87623.1"/>
    <property type="molecule type" value="Transcribed_RNA"/>
</dbReference>
<dbReference type="PANTHER" id="PTHR10183">
    <property type="entry name" value="CALPAIN"/>
    <property type="match status" value="1"/>
</dbReference>
<dbReference type="InterPro" id="IPR036213">
    <property type="entry name" value="Calpain_III_sf"/>
</dbReference>
<evidence type="ECO:0000259" key="8">
    <source>
        <dbReference type="PROSITE" id="PS50222"/>
    </source>
</evidence>
<dbReference type="InterPro" id="IPR001300">
    <property type="entry name" value="Peptidase_C2_calpain_cat"/>
</dbReference>
<feature type="domain" description="EF-hand" evidence="8">
    <location>
        <begin position="415"/>
        <end position="450"/>
    </location>
</feature>
<dbReference type="Gene3D" id="2.60.120.380">
    <property type="match status" value="1"/>
</dbReference>
<dbReference type="InterPro" id="IPR002048">
    <property type="entry name" value="EF_hand_dom"/>
</dbReference>
<dbReference type="SUPFAM" id="SSF47473">
    <property type="entry name" value="EF-hand"/>
    <property type="match status" value="1"/>
</dbReference>
<dbReference type="Pfam" id="PF00648">
    <property type="entry name" value="Peptidase_C2"/>
    <property type="match status" value="1"/>
</dbReference>
<evidence type="ECO:0000256" key="2">
    <source>
        <dbReference type="ARBA" id="ARBA00022670"/>
    </source>
</evidence>
<evidence type="ECO:0000256" key="4">
    <source>
        <dbReference type="ARBA" id="ARBA00022837"/>
    </source>
</evidence>
<dbReference type="SUPFAM" id="SSF54001">
    <property type="entry name" value="Cysteine proteinases"/>
    <property type="match status" value="1"/>
</dbReference>
<dbReference type="InterPro" id="IPR038765">
    <property type="entry name" value="Papain-like_cys_pep_sf"/>
</dbReference>
<dbReference type="GO" id="GO:0006508">
    <property type="term" value="P:proteolysis"/>
    <property type="evidence" value="ECO:0007669"/>
    <property type="project" value="UniProtKB-KW"/>
</dbReference>
<keyword evidence="4" id="KW-0106">Calcium</keyword>
<evidence type="ECO:0000256" key="3">
    <source>
        <dbReference type="ARBA" id="ARBA00022801"/>
    </source>
</evidence>
<dbReference type="GO" id="GO:0004198">
    <property type="term" value="F:calcium-dependent cysteine-type endopeptidase activity"/>
    <property type="evidence" value="ECO:0007669"/>
    <property type="project" value="InterPro"/>
</dbReference>
<organism evidence="9">
    <name type="scientific">Alectorobius mimon</name>
    <dbReference type="NCBI Taxonomy" id="360319"/>
    <lineage>
        <taxon>Eukaryota</taxon>
        <taxon>Metazoa</taxon>
        <taxon>Ecdysozoa</taxon>
        <taxon>Arthropoda</taxon>
        <taxon>Chelicerata</taxon>
        <taxon>Arachnida</taxon>
        <taxon>Acari</taxon>
        <taxon>Parasitiformes</taxon>
        <taxon>Ixodida</taxon>
        <taxon>Ixodoidea</taxon>
        <taxon>Argasidae</taxon>
        <taxon>Ornithodorinae</taxon>
        <taxon>Alectorobius</taxon>
    </lineage>
</organism>
<dbReference type="InterPro" id="IPR022682">
    <property type="entry name" value="Calpain_domain_III"/>
</dbReference>
<dbReference type="GO" id="GO:0005509">
    <property type="term" value="F:calcium ion binding"/>
    <property type="evidence" value="ECO:0007669"/>
    <property type="project" value="InterPro"/>
</dbReference>
<dbReference type="Gene3D" id="3.90.70.10">
    <property type="entry name" value="Cysteine proteinases"/>
    <property type="match status" value="1"/>
</dbReference>
<reference evidence="9" key="1">
    <citation type="submission" date="2016-03" db="EMBL/GenBank/DDBJ databases">
        <title>Gut transcriptome analysis on engorged females of Ornithodoros mimon (Acari: Argasidae) and phylogenetic inferences of soft ticks.</title>
        <authorList>
            <person name="Landulfo G.A."/>
            <person name="Giovanni D."/>
            <person name="Carvalho E."/>
            <person name="Junqueira-de-Azevedo I."/>
            <person name="Patane J."/>
            <person name="Mendoca R."/>
            <person name="Barros-Battesti D."/>
        </authorList>
    </citation>
    <scope>NUCLEOTIDE SEQUENCE</scope>
    <source>
        <strain evidence="9">Females</strain>
        <tissue evidence="9">Gut</tissue>
    </source>
</reference>
<dbReference type="SMART" id="SM00230">
    <property type="entry name" value="CysPc"/>
    <property type="match status" value="1"/>
</dbReference>
<dbReference type="InterPro" id="IPR011992">
    <property type="entry name" value="EF-hand-dom_pair"/>
</dbReference>
<evidence type="ECO:0000256" key="5">
    <source>
        <dbReference type="PIRSR" id="PIRSR622684-1"/>
    </source>
</evidence>
<evidence type="ECO:0000256" key="1">
    <source>
        <dbReference type="ARBA" id="ARBA00007623"/>
    </source>
</evidence>
<protein>
    <submittedName>
        <fullName evidence="9">Calpain a like isoform 3</fullName>
    </submittedName>
</protein>
<accession>A0A147BA49</accession>
<feature type="active site" evidence="5">
    <location>
        <position position="92"/>
    </location>
</feature>
<name>A0A147BA49_9ACAR</name>
<evidence type="ECO:0000256" key="6">
    <source>
        <dbReference type="PROSITE-ProRule" id="PRU00239"/>
    </source>
</evidence>
<feature type="active site" evidence="5">
    <location>
        <position position="118"/>
    </location>
</feature>
<dbReference type="PROSITE" id="PS00018">
    <property type="entry name" value="EF_HAND_1"/>
    <property type="match status" value="1"/>
</dbReference>
<comment type="caution">
    <text evidence="6">Lacks conserved residue(s) required for the propagation of feature annotation.</text>
</comment>
<dbReference type="FunFam" id="3.90.70.10:FF:000114">
    <property type="entry name" value="Calpain a"/>
    <property type="match status" value="1"/>
</dbReference>
<evidence type="ECO:0000259" key="7">
    <source>
        <dbReference type="PROSITE" id="PS50203"/>
    </source>
</evidence>
<dbReference type="Pfam" id="PF01067">
    <property type="entry name" value="Calpain_III"/>
    <property type="match status" value="1"/>
</dbReference>